<keyword evidence="4 6" id="KW-0863">Zinc-finger</keyword>
<dbReference type="EMBL" id="PDCK01000045">
    <property type="protein sequence ID" value="PRQ17940.1"/>
    <property type="molecule type" value="Genomic_DNA"/>
</dbReference>
<dbReference type="CDD" id="cd16448">
    <property type="entry name" value="RING-H2"/>
    <property type="match status" value="1"/>
</dbReference>
<dbReference type="PANTHER" id="PTHR15710">
    <property type="entry name" value="E3 UBIQUITIN-PROTEIN LIGASE PRAJA"/>
    <property type="match status" value="1"/>
</dbReference>
<keyword evidence="3" id="KW-0479">Metal-binding</keyword>
<dbReference type="Gene3D" id="3.30.40.10">
    <property type="entry name" value="Zinc/RING finger domain, C3HC4 (zinc finger)"/>
    <property type="match status" value="1"/>
</dbReference>
<evidence type="ECO:0000313" key="9">
    <source>
        <dbReference type="Proteomes" id="UP000238479"/>
    </source>
</evidence>
<evidence type="ECO:0000256" key="1">
    <source>
        <dbReference type="ARBA" id="ARBA00000900"/>
    </source>
</evidence>
<reference evidence="8 9" key="1">
    <citation type="journal article" date="2018" name="Nat. Genet.">
        <title>The Rosa genome provides new insights in the design of modern roses.</title>
        <authorList>
            <person name="Bendahmane M."/>
        </authorList>
    </citation>
    <scope>NUCLEOTIDE SEQUENCE [LARGE SCALE GENOMIC DNA]</scope>
    <source>
        <strain evidence="9">cv. Old Blush</strain>
    </source>
</reference>
<evidence type="ECO:0000313" key="8">
    <source>
        <dbReference type="EMBL" id="PRQ17940.1"/>
    </source>
</evidence>
<evidence type="ECO:0000256" key="4">
    <source>
        <dbReference type="ARBA" id="ARBA00022771"/>
    </source>
</evidence>
<dbReference type="GO" id="GO:0061630">
    <property type="term" value="F:ubiquitin protein ligase activity"/>
    <property type="evidence" value="ECO:0007669"/>
    <property type="project" value="UniProtKB-EC"/>
</dbReference>
<organism evidence="8 9">
    <name type="scientific">Rosa chinensis</name>
    <name type="common">China rose</name>
    <dbReference type="NCBI Taxonomy" id="74649"/>
    <lineage>
        <taxon>Eukaryota</taxon>
        <taxon>Viridiplantae</taxon>
        <taxon>Streptophyta</taxon>
        <taxon>Embryophyta</taxon>
        <taxon>Tracheophyta</taxon>
        <taxon>Spermatophyta</taxon>
        <taxon>Magnoliopsida</taxon>
        <taxon>eudicotyledons</taxon>
        <taxon>Gunneridae</taxon>
        <taxon>Pentapetalae</taxon>
        <taxon>rosids</taxon>
        <taxon>fabids</taxon>
        <taxon>Rosales</taxon>
        <taxon>Rosaceae</taxon>
        <taxon>Rosoideae</taxon>
        <taxon>Rosoideae incertae sedis</taxon>
        <taxon>Rosa</taxon>
    </lineage>
</organism>
<dbReference type="SMART" id="SM00744">
    <property type="entry name" value="RINGv"/>
    <property type="match status" value="1"/>
</dbReference>
<evidence type="ECO:0000256" key="2">
    <source>
        <dbReference type="ARBA" id="ARBA00012483"/>
    </source>
</evidence>
<protein>
    <recommendedName>
        <fullName evidence="2">RING-type E3 ubiquitin transferase</fullName>
        <ecNumber evidence="2">2.3.2.27</ecNumber>
    </recommendedName>
</protein>
<dbReference type="SUPFAM" id="SSF57850">
    <property type="entry name" value="RING/U-box"/>
    <property type="match status" value="1"/>
</dbReference>
<dbReference type="Gramene" id="PRQ17940">
    <property type="protein sequence ID" value="PRQ17940"/>
    <property type="gene ID" value="RchiOBHm_Chr7g0200431"/>
</dbReference>
<dbReference type="PANTHER" id="PTHR15710:SF243">
    <property type="entry name" value="E3 UBIQUITIN-PROTEIN LIGASE PRAJA-2 ISOFORM X1"/>
    <property type="match status" value="1"/>
</dbReference>
<feature type="domain" description="RING-type" evidence="7">
    <location>
        <begin position="258"/>
        <end position="299"/>
    </location>
</feature>
<keyword evidence="5" id="KW-0862">Zinc</keyword>
<dbReference type="PROSITE" id="PS50089">
    <property type="entry name" value="ZF_RING_2"/>
    <property type="match status" value="1"/>
</dbReference>
<dbReference type="OMA" id="IRTCANM"/>
<evidence type="ECO:0000256" key="5">
    <source>
        <dbReference type="ARBA" id="ARBA00022833"/>
    </source>
</evidence>
<dbReference type="SMART" id="SM00184">
    <property type="entry name" value="RING"/>
    <property type="match status" value="1"/>
</dbReference>
<evidence type="ECO:0000256" key="3">
    <source>
        <dbReference type="ARBA" id="ARBA00022723"/>
    </source>
</evidence>
<dbReference type="InterPro" id="IPR001841">
    <property type="entry name" value="Znf_RING"/>
</dbReference>
<name>A0A2P6P7P1_ROSCH</name>
<accession>A0A2P6P7P1</accession>
<dbReference type="InterPro" id="IPR011016">
    <property type="entry name" value="Znf_RING-CH"/>
</dbReference>
<sequence length="316" mass="36651">MAYSGGFPDDQELLSPRVSISWNVIGSYKSENVNFKRSIECHNSSHSYHDVFASIASTNDDYMSPQSRDIISRMIAHINFPFELDMLSWKRRFDRNNTIKPLNSVDDIISQILEVINGMVVSGRKKVDLIVEVDKQYTLAHEEYQAKVQAIKERELTEIRRNLDAVLLRELARVQNQRQADMIKRAYAEQCRRIEDEMRANNISQERIMDNARFLEQEAIRESFDQVVNRPRPASKASIQALEKFVLEDKDGGSSSICVICREELTACKVIRMPCSHMFHDDCIVEWLNHWGHTCPLCKFNLPKEKKHGSEELKRS</sequence>
<dbReference type="EC" id="2.3.2.27" evidence="2"/>
<dbReference type="AlphaFoldDB" id="A0A2P6P7P1"/>
<comment type="catalytic activity">
    <reaction evidence="1">
        <text>S-ubiquitinyl-[E2 ubiquitin-conjugating enzyme]-L-cysteine + [acceptor protein]-L-lysine = [E2 ubiquitin-conjugating enzyme]-L-cysteine + N(6)-ubiquitinyl-[acceptor protein]-L-lysine.</text>
        <dbReference type="EC" id="2.3.2.27"/>
    </reaction>
</comment>
<dbReference type="Pfam" id="PF13639">
    <property type="entry name" value="zf-RING_2"/>
    <property type="match status" value="1"/>
</dbReference>
<proteinExistence type="predicted"/>
<evidence type="ECO:0000256" key="6">
    <source>
        <dbReference type="PROSITE-ProRule" id="PRU00175"/>
    </source>
</evidence>
<dbReference type="GO" id="GO:0005737">
    <property type="term" value="C:cytoplasm"/>
    <property type="evidence" value="ECO:0007669"/>
    <property type="project" value="TreeGrafter"/>
</dbReference>
<dbReference type="InterPro" id="IPR013083">
    <property type="entry name" value="Znf_RING/FYVE/PHD"/>
</dbReference>
<dbReference type="GO" id="GO:0016567">
    <property type="term" value="P:protein ubiquitination"/>
    <property type="evidence" value="ECO:0007669"/>
    <property type="project" value="TreeGrafter"/>
</dbReference>
<keyword evidence="9" id="KW-1185">Reference proteome</keyword>
<evidence type="ECO:0000259" key="7">
    <source>
        <dbReference type="PROSITE" id="PS50089"/>
    </source>
</evidence>
<dbReference type="GO" id="GO:0008270">
    <property type="term" value="F:zinc ion binding"/>
    <property type="evidence" value="ECO:0007669"/>
    <property type="project" value="UniProtKB-KW"/>
</dbReference>
<comment type="caution">
    <text evidence="8">The sequence shown here is derived from an EMBL/GenBank/DDBJ whole genome shotgun (WGS) entry which is preliminary data.</text>
</comment>
<dbReference type="Proteomes" id="UP000238479">
    <property type="component" value="Chromosome 7"/>
</dbReference>
<gene>
    <name evidence="8" type="ORF">RchiOBHm_Chr7g0200431</name>
</gene>